<gene>
    <name evidence="5" type="ORF">UABAM_04761</name>
</gene>
<keyword evidence="2" id="KW-0677">Repeat</keyword>
<dbReference type="InterPro" id="IPR036322">
    <property type="entry name" value="WD40_repeat_dom_sf"/>
</dbReference>
<dbReference type="AlphaFoldDB" id="A0A5S9F518"/>
<dbReference type="PANTHER" id="PTHR19848:SF8">
    <property type="entry name" value="F-BOX AND WD REPEAT DOMAIN CONTAINING 7"/>
    <property type="match status" value="1"/>
</dbReference>
<keyword evidence="1 3" id="KW-0853">WD repeat</keyword>
<dbReference type="InterPro" id="IPR024977">
    <property type="entry name" value="Apc4-like_WD40_dom"/>
</dbReference>
<feature type="domain" description="Anaphase-promoting complex subunit 4-like WD40" evidence="4">
    <location>
        <begin position="175"/>
        <end position="238"/>
    </location>
</feature>
<dbReference type="OrthoDB" id="230341at2"/>
<feature type="repeat" description="WD" evidence="3">
    <location>
        <begin position="191"/>
        <end position="232"/>
    </location>
</feature>
<evidence type="ECO:0000313" key="6">
    <source>
        <dbReference type="Proteomes" id="UP000326354"/>
    </source>
</evidence>
<evidence type="ECO:0000256" key="2">
    <source>
        <dbReference type="ARBA" id="ARBA00022737"/>
    </source>
</evidence>
<dbReference type="SMART" id="SM00320">
    <property type="entry name" value="WD40"/>
    <property type="match status" value="8"/>
</dbReference>
<dbReference type="KEGG" id="uam:UABAM_04761"/>
<evidence type="ECO:0000256" key="1">
    <source>
        <dbReference type="ARBA" id="ARBA00022574"/>
    </source>
</evidence>
<protein>
    <recommendedName>
        <fullName evidence="4">Anaphase-promoting complex subunit 4-like WD40 domain-containing protein</fullName>
    </recommendedName>
</protein>
<dbReference type="Pfam" id="PF00400">
    <property type="entry name" value="WD40"/>
    <property type="match status" value="3"/>
</dbReference>
<dbReference type="SUPFAM" id="SSF50978">
    <property type="entry name" value="WD40 repeat-like"/>
    <property type="match status" value="1"/>
</dbReference>
<dbReference type="InterPro" id="IPR001680">
    <property type="entry name" value="WD40_rpt"/>
</dbReference>
<feature type="repeat" description="WD" evidence="3">
    <location>
        <begin position="353"/>
        <end position="384"/>
    </location>
</feature>
<name>A0A5S9F518_UABAM</name>
<keyword evidence="6" id="KW-1185">Reference proteome</keyword>
<sequence>MISKEEKINKKVKELCQIQVIENKFAKENFEEVIAEYKQIVEELPDEFCIEVVPNISVDGNVLKMLVRAFEVQATLLCDHPQSVFQTVWNYGYWYDSPEASVHCPARRVPDSENKLCHVVEYWREQKEIESHKWLKSLRPLPIFLDDKWLHVLRDCRGEIGITTSNRAHIAAAIDNVIHIWKTNGELLYRLIGHEDNITQLEWSDDGSSLISRAYDGEVKIWDAEKGELLHSFSQVKTTFSFSHDGKKVAIVAAKNTFIWDIETKRQLCILTEEKAIRSISWSPDGNKIACAGIDEVTIWDVSLGKKQNTFHITREMHCSICWHPKSEKIACNQEIWSVITGKTLYKIEGIHLSWSCDGRKIASTLDDHKVRVWDGENGELLYILETESHPFHDKMWWEMENVYWSGNDREIIYQQCDRELSVWDVQSKKLLDTSKYSENAHQAKNKYIHAAGDCVVRVWSDQKSNFTCALLGHKERIKRLSRSKNGKYLASIAKRELMIWDCETGIPICSFTTQEIIFNVHWSCDNRKIAVVSEDSAVKVIDIRDEKILYTVEHGQDPSFASWNNNDTMLVTISGDTYFFESSESIRDSVCGITPVSNPFGITFPEQKIPVEKETIKIWDNEGQLVHALKHGEYVKSVMWSEDNKLTSICSNGSVKIWDAQSGVCLEHEKEKNSLAIESAKPERFLLEVQKQKILVKCQKEKKTVAFFCPAIRDVQLAPNNIVTGFLGKNVYILQLCGGW</sequence>
<dbReference type="InterPro" id="IPR011047">
    <property type="entry name" value="Quinoprotein_ADH-like_sf"/>
</dbReference>
<organism evidence="5 6">
    <name type="scientific">Uabimicrobium amorphum</name>
    <dbReference type="NCBI Taxonomy" id="2596890"/>
    <lineage>
        <taxon>Bacteria</taxon>
        <taxon>Pseudomonadati</taxon>
        <taxon>Planctomycetota</taxon>
        <taxon>Candidatus Uabimicrobiia</taxon>
        <taxon>Candidatus Uabimicrobiales</taxon>
        <taxon>Candidatus Uabimicrobiaceae</taxon>
        <taxon>Candidatus Uabimicrobium</taxon>
    </lineage>
</organism>
<evidence type="ECO:0000256" key="3">
    <source>
        <dbReference type="PROSITE-ProRule" id="PRU00221"/>
    </source>
</evidence>
<reference evidence="5 6" key="1">
    <citation type="submission" date="2019-08" db="EMBL/GenBank/DDBJ databases">
        <title>Complete genome sequence of Candidatus Uab amorphum.</title>
        <authorList>
            <person name="Shiratori T."/>
            <person name="Suzuki S."/>
            <person name="Kakizawa Y."/>
            <person name="Ishida K."/>
        </authorList>
    </citation>
    <scope>NUCLEOTIDE SEQUENCE [LARGE SCALE GENOMIC DNA]</scope>
    <source>
        <strain evidence="5 6">SRT547</strain>
    </source>
</reference>
<dbReference type="Gene3D" id="2.130.10.10">
    <property type="entry name" value="YVTN repeat-like/Quinoprotein amine dehydrogenase"/>
    <property type="match status" value="5"/>
</dbReference>
<evidence type="ECO:0000313" key="5">
    <source>
        <dbReference type="EMBL" id="BBM86375.1"/>
    </source>
</evidence>
<dbReference type="PANTHER" id="PTHR19848">
    <property type="entry name" value="WD40 REPEAT PROTEIN"/>
    <property type="match status" value="1"/>
</dbReference>
<proteinExistence type="predicted"/>
<feature type="repeat" description="WD" evidence="3">
    <location>
        <begin position="629"/>
        <end position="669"/>
    </location>
</feature>
<dbReference type="PROSITE" id="PS00678">
    <property type="entry name" value="WD_REPEATS_1"/>
    <property type="match status" value="1"/>
</dbReference>
<accession>A0A5S9F518</accession>
<dbReference type="PROSITE" id="PS50082">
    <property type="entry name" value="WD_REPEATS_2"/>
    <property type="match status" value="3"/>
</dbReference>
<dbReference type="RefSeq" id="WP_151970435.1">
    <property type="nucleotide sequence ID" value="NZ_AP019860.1"/>
</dbReference>
<dbReference type="EMBL" id="AP019860">
    <property type="protein sequence ID" value="BBM86375.1"/>
    <property type="molecule type" value="Genomic_DNA"/>
</dbReference>
<dbReference type="InterPro" id="IPR019775">
    <property type="entry name" value="WD40_repeat_CS"/>
</dbReference>
<dbReference type="SUPFAM" id="SSF50998">
    <property type="entry name" value="Quinoprotein alcohol dehydrogenase-like"/>
    <property type="match status" value="1"/>
</dbReference>
<dbReference type="Pfam" id="PF12894">
    <property type="entry name" value="ANAPC4_WD40"/>
    <property type="match status" value="1"/>
</dbReference>
<dbReference type="PROSITE" id="PS50294">
    <property type="entry name" value="WD_REPEATS_REGION"/>
    <property type="match status" value="1"/>
</dbReference>
<dbReference type="Proteomes" id="UP000326354">
    <property type="component" value="Chromosome"/>
</dbReference>
<evidence type="ECO:0000259" key="4">
    <source>
        <dbReference type="Pfam" id="PF12894"/>
    </source>
</evidence>
<dbReference type="InterPro" id="IPR015943">
    <property type="entry name" value="WD40/YVTN_repeat-like_dom_sf"/>
</dbReference>